<keyword evidence="1" id="KW-1133">Transmembrane helix</keyword>
<dbReference type="Proteomes" id="UP001596435">
    <property type="component" value="Unassembled WGS sequence"/>
</dbReference>
<organism evidence="2 3">
    <name type="scientific">Kitasatospora paranensis</name>
    <dbReference type="NCBI Taxonomy" id="258053"/>
    <lineage>
        <taxon>Bacteria</taxon>
        <taxon>Bacillati</taxon>
        <taxon>Actinomycetota</taxon>
        <taxon>Actinomycetes</taxon>
        <taxon>Kitasatosporales</taxon>
        <taxon>Streptomycetaceae</taxon>
        <taxon>Kitasatospora</taxon>
    </lineage>
</organism>
<feature type="transmembrane region" description="Helical" evidence="1">
    <location>
        <begin position="92"/>
        <end position="111"/>
    </location>
</feature>
<comment type="caution">
    <text evidence="2">The sequence shown here is derived from an EMBL/GenBank/DDBJ whole genome shotgun (WGS) entry which is preliminary data.</text>
</comment>
<reference evidence="3" key="1">
    <citation type="journal article" date="2019" name="Int. J. Syst. Evol. Microbiol.">
        <title>The Global Catalogue of Microorganisms (GCM) 10K type strain sequencing project: providing services to taxonomists for standard genome sequencing and annotation.</title>
        <authorList>
            <consortium name="The Broad Institute Genomics Platform"/>
            <consortium name="The Broad Institute Genome Sequencing Center for Infectious Disease"/>
            <person name="Wu L."/>
            <person name="Ma J."/>
        </authorList>
    </citation>
    <scope>NUCLEOTIDE SEQUENCE [LARGE SCALE GENOMIC DNA]</scope>
    <source>
        <strain evidence="3">CGMCC 1.12859</strain>
    </source>
</reference>
<evidence type="ECO:0000313" key="2">
    <source>
        <dbReference type="EMBL" id="MFC7181036.1"/>
    </source>
</evidence>
<accession>A0ABW2FUT0</accession>
<keyword evidence="1" id="KW-0472">Membrane</keyword>
<evidence type="ECO:0000313" key="3">
    <source>
        <dbReference type="Proteomes" id="UP001596435"/>
    </source>
</evidence>
<evidence type="ECO:0008006" key="4">
    <source>
        <dbReference type="Google" id="ProtNLM"/>
    </source>
</evidence>
<dbReference type="EMBL" id="JBHTAJ010000026">
    <property type="protein sequence ID" value="MFC7181036.1"/>
    <property type="molecule type" value="Genomic_DNA"/>
</dbReference>
<proteinExistence type="predicted"/>
<evidence type="ECO:0000256" key="1">
    <source>
        <dbReference type="SAM" id="Phobius"/>
    </source>
</evidence>
<keyword evidence="3" id="KW-1185">Reference proteome</keyword>
<protein>
    <recommendedName>
        <fullName evidence="4">Integral membrane protein</fullName>
    </recommendedName>
</protein>
<sequence length="124" mass="13305">MDLRKDDLARDLDAALQTRKELGKEYENEVVDSFLARIDSRLDARVEQRVAERLGEAGAERPRGNPHTKIQVLSLVMGIPLSGVAAGTAGLAGLVVCWAGIVGINLSSALAGRGRGQQRRDGWG</sequence>
<dbReference type="RefSeq" id="WP_345706175.1">
    <property type="nucleotide sequence ID" value="NZ_BAABKV010000001.1"/>
</dbReference>
<name>A0ABW2FUT0_9ACTN</name>
<gene>
    <name evidence="2" type="ORF">ACFQMG_15870</name>
</gene>
<keyword evidence="1" id="KW-0812">Transmembrane</keyword>